<keyword evidence="2" id="KW-1185">Reference proteome</keyword>
<comment type="caution">
    <text evidence="1">The sequence shown here is derived from an EMBL/GenBank/DDBJ whole genome shotgun (WGS) entry which is preliminary data.</text>
</comment>
<evidence type="ECO:0008006" key="3">
    <source>
        <dbReference type="Google" id="ProtNLM"/>
    </source>
</evidence>
<protein>
    <recommendedName>
        <fullName evidence="3">F-box domain-containing protein</fullName>
    </recommendedName>
</protein>
<dbReference type="EMBL" id="JBAWTH010000178">
    <property type="protein sequence ID" value="KAL2273600.1"/>
    <property type="molecule type" value="Genomic_DNA"/>
</dbReference>
<accession>A0ABR4DU32</accession>
<evidence type="ECO:0000313" key="2">
    <source>
        <dbReference type="Proteomes" id="UP001600888"/>
    </source>
</evidence>
<sequence>MAQAPASPDASIDLVEVPPPFWKTSDWDSSDSAVKVHFDEYCCHYTRCAICGLQITDDYARNGCWASEALMVGDLSREYEYVQTHRKYPTDCPDPDVFSARIAGQCSNVKGCGYDLGQDHKGPCFPYAADVSSFNGGPDGKNVVYLPMHRACFNIALRSPRWDVTSSSRLRGLFRVLRHRFQVKWEQCLRQNPEAYENDGLWWTPRDWAHIKISGFQNTRGTERGYFSKMCLDPGFWKKHHYLMYDPLEIPSFTDTLLKNLEIRTTPEDTKKVPSFRKHFRSLPNNVKLLIYEYIVQDQELPLKCTRLLSPRFWKALFNRDHPCMGWLWDLDFEMVRRADPDVRMDWELLFRQLSQGPKIADCFGDHADSDYETFRGVLAYIPPGLEGRRRVWRLVEEMRIGDRSVYWELMPGVPWREAFVRCKSGRDIAEVPVYWGGDGEPLDEDELRAL</sequence>
<reference evidence="1 2" key="1">
    <citation type="submission" date="2024-03" db="EMBL/GenBank/DDBJ databases">
        <title>A high-quality draft genome sequence of Diaporthe vaccinii, a causative agent of upright dieback and viscid rot disease in cranberry plants.</title>
        <authorList>
            <person name="Sarrasin M."/>
            <person name="Lang B.F."/>
            <person name="Burger G."/>
        </authorList>
    </citation>
    <scope>NUCLEOTIDE SEQUENCE [LARGE SCALE GENOMIC DNA]</scope>
    <source>
        <strain evidence="1 2">IS7</strain>
    </source>
</reference>
<gene>
    <name evidence="1" type="ORF">FJTKL_04197</name>
</gene>
<proteinExistence type="predicted"/>
<evidence type="ECO:0000313" key="1">
    <source>
        <dbReference type="EMBL" id="KAL2273600.1"/>
    </source>
</evidence>
<dbReference type="Proteomes" id="UP001600888">
    <property type="component" value="Unassembled WGS sequence"/>
</dbReference>
<name>A0ABR4DU32_9PEZI</name>
<organism evidence="1 2">
    <name type="scientific">Diaporthe vaccinii</name>
    <dbReference type="NCBI Taxonomy" id="105482"/>
    <lineage>
        <taxon>Eukaryota</taxon>
        <taxon>Fungi</taxon>
        <taxon>Dikarya</taxon>
        <taxon>Ascomycota</taxon>
        <taxon>Pezizomycotina</taxon>
        <taxon>Sordariomycetes</taxon>
        <taxon>Sordariomycetidae</taxon>
        <taxon>Diaporthales</taxon>
        <taxon>Diaporthaceae</taxon>
        <taxon>Diaporthe</taxon>
        <taxon>Diaporthe eres species complex</taxon>
    </lineage>
</organism>